<dbReference type="OrthoDB" id="10064757at2759"/>
<accession>A0A5N5SST2</accession>
<reference evidence="1 2" key="1">
    <citation type="journal article" date="2019" name="PLoS Biol.">
        <title>Sex chromosomes control vertical transmission of feminizing Wolbachia symbionts in an isopod.</title>
        <authorList>
            <person name="Becking T."/>
            <person name="Chebbi M.A."/>
            <person name="Giraud I."/>
            <person name="Moumen B."/>
            <person name="Laverre T."/>
            <person name="Caubet Y."/>
            <person name="Peccoud J."/>
            <person name="Gilbert C."/>
            <person name="Cordaux R."/>
        </authorList>
    </citation>
    <scope>NUCLEOTIDE SEQUENCE [LARGE SCALE GENOMIC DNA]</scope>
    <source>
        <strain evidence="1">ANa2</strain>
        <tissue evidence="1">Whole body excluding digestive tract and cuticle</tissue>
    </source>
</reference>
<evidence type="ECO:0000313" key="1">
    <source>
        <dbReference type="EMBL" id="KAB7497264.1"/>
    </source>
</evidence>
<keyword evidence="1" id="KW-0418">Kinase</keyword>
<dbReference type="AlphaFoldDB" id="A0A5N5SST2"/>
<organism evidence="1 2">
    <name type="scientific">Armadillidium nasatum</name>
    <dbReference type="NCBI Taxonomy" id="96803"/>
    <lineage>
        <taxon>Eukaryota</taxon>
        <taxon>Metazoa</taxon>
        <taxon>Ecdysozoa</taxon>
        <taxon>Arthropoda</taxon>
        <taxon>Crustacea</taxon>
        <taxon>Multicrustacea</taxon>
        <taxon>Malacostraca</taxon>
        <taxon>Eumalacostraca</taxon>
        <taxon>Peracarida</taxon>
        <taxon>Isopoda</taxon>
        <taxon>Oniscidea</taxon>
        <taxon>Crinocheta</taxon>
        <taxon>Armadillidiidae</taxon>
        <taxon>Armadillidium</taxon>
    </lineage>
</organism>
<protein>
    <submittedName>
        <fullName evidence="1">FAST kinase domain-containing protein 5, mitochondrial</fullName>
    </submittedName>
</protein>
<dbReference type="GO" id="GO:0016301">
    <property type="term" value="F:kinase activity"/>
    <property type="evidence" value="ECO:0007669"/>
    <property type="project" value="UniProtKB-KW"/>
</dbReference>
<evidence type="ECO:0000313" key="2">
    <source>
        <dbReference type="Proteomes" id="UP000326759"/>
    </source>
</evidence>
<name>A0A5N5SST2_9CRUS</name>
<keyword evidence="2" id="KW-1185">Reference proteome</keyword>
<dbReference type="EMBL" id="SEYY01020491">
    <property type="protein sequence ID" value="KAB7497264.1"/>
    <property type="molecule type" value="Genomic_DNA"/>
</dbReference>
<comment type="caution">
    <text evidence="1">The sequence shown here is derived from an EMBL/GenBank/DDBJ whole genome shotgun (WGS) entry which is preliminary data.</text>
</comment>
<gene>
    <name evidence="1" type="primary">FASTKD5_1</name>
    <name evidence="1" type="ORF">Anas_10650</name>
</gene>
<sequence>MYQDGWSCDNNRPHQDIISKLIDTDISLIPSFSYTKRLSLLSNVSDADLITIFLNLLIISKADNIKSYSTVYHILSRECVKRSKYYSVNQILLLSDIWYNINTIAPVSYNYCHFAVNVLFSKLNILNTSQCVQSFFYLNLCRNFKFGAKHSKIEEKIRIIMNEIDIEELGIISMGLFKTRNFIYDKETLHQFTQKLIDNKNIVSSVSLCSLLKVLRKSFNVLLEDHVRLCSEVMIELHPEVERMSKFTLMQLSSLGSNLNLYNTALLNSIFDKFMNNIHYARIKEIERHAFSLMNSKLRNHTLISVMQDELNKPNRQAEIELYKDSFLSCVYYLTSVNQYDENLISKALKLNSSPNFQKRPYRDRHLYELDQMVEILYKENYEGYRLSKQLANSLAKKCLPRMPTWTNSTVSQQEREFLEFQDIILKVLGDDSATTSFILPFSSFPDVIFCSNEMGNLVKFPSEAFKYNCHELKYAPQSNLIWHAVIFLNKISFLSNSNSLRGLMERDIRLKKALGYNIIKISKPIPKEGCKEYETEAVLKVLEKYINTESLLASKSSIANC</sequence>
<proteinExistence type="predicted"/>
<dbReference type="Proteomes" id="UP000326759">
    <property type="component" value="Unassembled WGS sequence"/>
</dbReference>
<keyword evidence="1" id="KW-0808">Transferase</keyword>